<sequence>MNVKYKVIAGLVLVCILVAAGLALHKGDLPVESVNSRIKTLAGSITKSRPDVAYIGDDFSLPAIDNDKPVYDKYTIKQRQEKGLPLTYGKTREYFYQNHVAYLTFDDGPNQANTTKILDILRKEHIHATFFLVGRNVKQYPEVVRQIYQSGNAIGIHSYSHDYKKIYTSPQAYTGELLQTEQLIYDIIHVRPVISRAPGGTSGHFTPAFWKAINDIGYIEVGWNALTGDADGTGKTASKEVENLRRQLVIRPYLNTHLVILMHDAAGHEATVQALPDIIKLLKDQGYTFRVVTTAIPPSW</sequence>
<dbReference type="PROSITE" id="PS51677">
    <property type="entry name" value="NODB"/>
    <property type="match status" value="1"/>
</dbReference>
<keyword evidence="3" id="KW-1185">Reference proteome</keyword>
<organism evidence="2 3">
    <name type="scientific">Megasphaera cerevisiae DSM 20462</name>
    <dbReference type="NCBI Taxonomy" id="1122219"/>
    <lineage>
        <taxon>Bacteria</taxon>
        <taxon>Bacillati</taxon>
        <taxon>Bacillota</taxon>
        <taxon>Negativicutes</taxon>
        <taxon>Veillonellales</taxon>
        <taxon>Veillonellaceae</taxon>
        <taxon>Megasphaera</taxon>
    </lineage>
</organism>
<dbReference type="InterPro" id="IPR011330">
    <property type="entry name" value="Glyco_hydro/deAcase_b/a-brl"/>
</dbReference>
<dbReference type="FunCoup" id="A0A0J6ZL04">
    <property type="interactions" value="14"/>
</dbReference>
<dbReference type="Gene3D" id="3.20.20.370">
    <property type="entry name" value="Glycoside hydrolase/deacetylase"/>
    <property type="match status" value="1"/>
</dbReference>
<dbReference type="EMBL" id="LEKT01000060">
    <property type="protein sequence ID" value="KMO85501.1"/>
    <property type="molecule type" value="Genomic_DNA"/>
</dbReference>
<gene>
    <name evidence="2" type="ORF">AB840_13140</name>
</gene>
<dbReference type="RefSeq" id="WP_048515305.1">
    <property type="nucleotide sequence ID" value="NZ_FUXD01000024.1"/>
</dbReference>
<accession>A0A0J6ZL04</accession>
<dbReference type="PANTHER" id="PTHR10587:SF125">
    <property type="entry name" value="POLYSACCHARIDE DEACETYLASE YHEN-RELATED"/>
    <property type="match status" value="1"/>
</dbReference>
<proteinExistence type="predicted"/>
<dbReference type="InterPro" id="IPR002509">
    <property type="entry name" value="NODB_dom"/>
</dbReference>
<dbReference type="STRING" id="39029.BSR42_13600"/>
<dbReference type="OrthoDB" id="61520at2"/>
<dbReference type="PATRIC" id="fig|1122219.3.peg.2724"/>
<evidence type="ECO:0000259" key="1">
    <source>
        <dbReference type="PROSITE" id="PS51677"/>
    </source>
</evidence>
<dbReference type="CDD" id="cd10944">
    <property type="entry name" value="CE4_SmPgdA_like"/>
    <property type="match status" value="1"/>
</dbReference>
<dbReference type="AlphaFoldDB" id="A0A0J6ZL04"/>
<comment type="caution">
    <text evidence="2">The sequence shown here is derived from an EMBL/GenBank/DDBJ whole genome shotgun (WGS) entry which is preliminary data.</text>
</comment>
<reference evidence="2 3" key="1">
    <citation type="submission" date="2015-06" db="EMBL/GenBank/DDBJ databases">
        <title>Draft genome sequence of beer spoilage bacterium Megasphaera cerevisiae type strain 20462.</title>
        <authorList>
            <person name="Kutumbaka K."/>
            <person name="Pasmowitz J."/>
            <person name="Mategko J."/>
            <person name="Reyes D."/>
            <person name="Friedrich A."/>
            <person name="Han S."/>
            <person name="Martens-Habbena W."/>
            <person name="Neal-McKinney J."/>
            <person name="Janagama H.K."/>
            <person name="Nadala C."/>
            <person name="Samadpour M."/>
        </authorList>
    </citation>
    <scope>NUCLEOTIDE SEQUENCE [LARGE SCALE GENOMIC DNA]</scope>
    <source>
        <strain evidence="2 3">DSM 20462</strain>
    </source>
</reference>
<dbReference type="SUPFAM" id="SSF88713">
    <property type="entry name" value="Glycoside hydrolase/deacetylase"/>
    <property type="match status" value="1"/>
</dbReference>
<dbReference type="Pfam" id="PF01522">
    <property type="entry name" value="Polysacc_deac_1"/>
    <property type="match status" value="1"/>
</dbReference>
<evidence type="ECO:0000313" key="2">
    <source>
        <dbReference type="EMBL" id="KMO85501.1"/>
    </source>
</evidence>
<dbReference type="GO" id="GO:0005975">
    <property type="term" value="P:carbohydrate metabolic process"/>
    <property type="evidence" value="ECO:0007669"/>
    <property type="project" value="InterPro"/>
</dbReference>
<evidence type="ECO:0000313" key="3">
    <source>
        <dbReference type="Proteomes" id="UP000036503"/>
    </source>
</evidence>
<feature type="domain" description="NodB homology" evidence="1">
    <location>
        <begin position="99"/>
        <end position="290"/>
    </location>
</feature>
<dbReference type="InParanoid" id="A0A0J6ZL04"/>
<dbReference type="PANTHER" id="PTHR10587">
    <property type="entry name" value="GLYCOSYL TRANSFERASE-RELATED"/>
    <property type="match status" value="1"/>
</dbReference>
<dbReference type="Proteomes" id="UP000036503">
    <property type="component" value="Unassembled WGS sequence"/>
</dbReference>
<name>A0A0J6ZL04_9FIRM</name>
<dbReference type="InterPro" id="IPR050248">
    <property type="entry name" value="Polysacc_deacetylase_ArnD"/>
</dbReference>
<dbReference type="GO" id="GO:0016810">
    <property type="term" value="F:hydrolase activity, acting on carbon-nitrogen (but not peptide) bonds"/>
    <property type="evidence" value="ECO:0007669"/>
    <property type="project" value="InterPro"/>
</dbReference>
<protein>
    <submittedName>
        <fullName evidence="2">Polysaccharide deacetylase</fullName>
    </submittedName>
</protein>